<feature type="domain" description="Mur ligase central" evidence="14">
    <location>
        <begin position="60"/>
        <end position="276"/>
    </location>
</feature>
<organism evidence="15 16">
    <name type="scientific">Slackia exigua (strain ATCC 700122 / DSM 15923 / CIP 105133 / JCM 11022 / KCTC 5966 / S-7)</name>
    <dbReference type="NCBI Taxonomy" id="649764"/>
    <lineage>
        <taxon>Bacteria</taxon>
        <taxon>Bacillati</taxon>
        <taxon>Actinomycetota</taxon>
        <taxon>Coriobacteriia</taxon>
        <taxon>Eggerthellales</taxon>
        <taxon>Eggerthellaceae</taxon>
        <taxon>Slackia</taxon>
    </lineage>
</organism>
<keyword evidence="4 11" id="KW-0436">Ligase</keyword>
<evidence type="ECO:0000256" key="3">
    <source>
        <dbReference type="ARBA" id="ARBA00013025"/>
    </source>
</evidence>
<dbReference type="PANTHER" id="PTHR11136:SF0">
    <property type="entry name" value="DIHYDROFOLATE SYNTHETASE-RELATED"/>
    <property type="match status" value="1"/>
</dbReference>
<evidence type="ECO:0000256" key="7">
    <source>
        <dbReference type="ARBA" id="ARBA00022840"/>
    </source>
</evidence>
<dbReference type="InterPro" id="IPR001645">
    <property type="entry name" value="Folylpolyglutamate_synth"/>
</dbReference>
<dbReference type="InterPro" id="IPR036565">
    <property type="entry name" value="Mur-like_cat_sf"/>
</dbReference>
<dbReference type="GO" id="GO:0008841">
    <property type="term" value="F:dihydrofolate synthase activity"/>
    <property type="evidence" value="ECO:0007669"/>
    <property type="project" value="TreeGrafter"/>
</dbReference>
<dbReference type="InterPro" id="IPR036615">
    <property type="entry name" value="Mur_ligase_C_dom_sf"/>
</dbReference>
<evidence type="ECO:0000256" key="11">
    <source>
        <dbReference type="PIRNR" id="PIRNR001563"/>
    </source>
</evidence>
<evidence type="ECO:0000256" key="12">
    <source>
        <dbReference type="SAM" id="MobiDB-lite"/>
    </source>
</evidence>
<keyword evidence="6 11" id="KW-0547">Nucleotide-binding</keyword>
<dbReference type="GeneID" id="85007358"/>
<dbReference type="RefSeq" id="WP_006362022.1">
    <property type="nucleotide sequence ID" value="NZ_GG700630.1"/>
</dbReference>
<reference evidence="15" key="1">
    <citation type="submission" date="2009-10" db="EMBL/GenBank/DDBJ databases">
        <authorList>
            <person name="Weinstock G."/>
            <person name="Sodergren E."/>
            <person name="Clifton S."/>
            <person name="Fulton L."/>
            <person name="Fulton B."/>
            <person name="Courtney L."/>
            <person name="Fronick C."/>
            <person name="Harrison M."/>
            <person name="Strong C."/>
            <person name="Farmer C."/>
            <person name="Delahaunty K."/>
            <person name="Markovic C."/>
            <person name="Hall O."/>
            <person name="Minx P."/>
            <person name="Tomlinson C."/>
            <person name="Mitreva M."/>
            <person name="Nelson J."/>
            <person name="Hou S."/>
            <person name="Wollam A."/>
            <person name="Pepin K.H."/>
            <person name="Johnson M."/>
            <person name="Bhonagiri V."/>
            <person name="Nash W.E."/>
            <person name="Warren W."/>
            <person name="Chinwalla A."/>
            <person name="Mardis E.R."/>
            <person name="Wilson R.K."/>
        </authorList>
    </citation>
    <scope>NUCLEOTIDE SEQUENCE [LARGE SCALE GENOMIC DNA]</scope>
    <source>
        <strain evidence="15">ATCC 700122</strain>
    </source>
</reference>
<dbReference type="PROSITE" id="PS01011">
    <property type="entry name" value="FOLYLPOLYGLU_SYNT_1"/>
    <property type="match status" value="1"/>
</dbReference>
<dbReference type="PANTHER" id="PTHR11136">
    <property type="entry name" value="FOLYLPOLYGLUTAMATE SYNTHASE-RELATED"/>
    <property type="match status" value="1"/>
</dbReference>
<name>D0WG21_SLAES</name>
<dbReference type="STRING" id="649764.HMPREF0762_00771"/>
<gene>
    <name evidence="15" type="primary">folC</name>
    <name evidence="15" type="ORF">HMPREF0762_00771</name>
</gene>
<evidence type="ECO:0000259" key="13">
    <source>
        <dbReference type="Pfam" id="PF02875"/>
    </source>
</evidence>
<evidence type="ECO:0000256" key="6">
    <source>
        <dbReference type="ARBA" id="ARBA00022741"/>
    </source>
</evidence>
<dbReference type="Proteomes" id="UP000006001">
    <property type="component" value="Unassembled WGS sequence"/>
</dbReference>
<dbReference type="OrthoDB" id="9809356at2"/>
<dbReference type="Gene3D" id="3.40.1190.10">
    <property type="entry name" value="Mur-like, catalytic domain"/>
    <property type="match status" value="1"/>
</dbReference>
<evidence type="ECO:0000256" key="2">
    <source>
        <dbReference type="ARBA" id="ARBA00008276"/>
    </source>
</evidence>
<evidence type="ECO:0000313" key="16">
    <source>
        <dbReference type="Proteomes" id="UP000006001"/>
    </source>
</evidence>
<dbReference type="Gene3D" id="3.90.190.20">
    <property type="entry name" value="Mur ligase, C-terminal domain"/>
    <property type="match status" value="1"/>
</dbReference>
<comment type="similarity">
    <text evidence="2 11">Belongs to the folylpolyglutamate synthase family.</text>
</comment>
<dbReference type="GO" id="GO:0005737">
    <property type="term" value="C:cytoplasm"/>
    <property type="evidence" value="ECO:0007669"/>
    <property type="project" value="TreeGrafter"/>
</dbReference>
<dbReference type="GO" id="GO:0046872">
    <property type="term" value="F:metal ion binding"/>
    <property type="evidence" value="ECO:0007669"/>
    <property type="project" value="UniProtKB-KW"/>
</dbReference>
<proteinExistence type="inferred from homology"/>
<keyword evidence="16" id="KW-1185">Reference proteome</keyword>
<sequence>MARKERAASQTEGAAPDDGFDAKAYLQQGSWRDMDLGLDRTRALLAALGNPQDAYPIVHVAGTNGKGSTSAFIAGILQAAGYDTGLFTSPFILRFNERIQVNRVDISDGELDEVARAVRDAAASIDVHPTAFELITAVALEHFRRRGCDAVVLEVGLGGRLDATNVVVPAACAITSIAFDHMRILGDTLAQIAAEKAGIVKPGVPVVSYRQAPEAQAVIEDACRAAGSVLVFPRFGRIHVRQEGFSQVFSYDGIADVRLSLLGTYQPCNAVMAIEVARVLRTRGLAISDDAIKRGLETTRWPGRFELVAASPTTIVDGGHNEQGAAMLASSLRAYFPHRTVTFVAGMLKDKRYRDMVALVAPLAAKVYCVEPPEPERALPAADLAQEFVRAGVADTVACASIADGVHRARAEASPDDVVCCFGSLYSISEVMEALGSSRRDA</sequence>
<dbReference type="InterPro" id="IPR018109">
    <property type="entry name" value="Folylpolyglutamate_synth_CS"/>
</dbReference>
<keyword evidence="7 11" id="KW-0067">ATP-binding</keyword>
<comment type="caution">
    <text evidence="15">The sequence shown here is derived from an EMBL/GenBank/DDBJ whole genome shotgun (WGS) entry which is preliminary data.</text>
</comment>
<dbReference type="InterPro" id="IPR013221">
    <property type="entry name" value="Mur_ligase_cen"/>
</dbReference>
<dbReference type="HOGENOM" id="CLU_015869_1_2_11"/>
<dbReference type="EMBL" id="ACUX02000006">
    <property type="protein sequence ID" value="EEZ61434.1"/>
    <property type="molecule type" value="Genomic_DNA"/>
</dbReference>
<dbReference type="NCBIfam" id="TIGR01499">
    <property type="entry name" value="folC"/>
    <property type="match status" value="1"/>
</dbReference>
<evidence type="ECO:0000313" key="15">
    <source>
        <dbReference type="EMBL" id="EEZ61434.1"/>
    </source>
</evidence>
<evidence type="ECO:0000256" key="4">
    <source>
        <dbReference type="ARBA" id="ARBA00022598"/>
    </source>
</evidence>
<dbReference type="GO" id="GO:0005524">
    <property type="term" value="F:ATP binding"/>
    <property type="evidence" value="ECO:0007669"/>
    <property type="project" value="UniProtKB-KW"/>
</dbReference>
<evidence type="ECO:0000256" key="10">
    <source>
        <dbReference type="ARBA" id="ARBA00047493"/>
    </source>
</evidence>
<evidence type="ECO:0000256" key="1">
    <source>
        <dbReference type="ARBA" id="ARBA00001946"/>
    </source>
</evidence>
<dbReference type="eggNOG" id="COG0285">
    <property type="taxonomic scope" value="Bacteria"/>
</dbReference>
<accession>D0WG21</accession>
<dbReference type="SUPFAM" id="SSF53623">
    <property type="entry name" value="MurD-like peptide ligases, catalytic domain"/>
    <property type="match status" value="1"/>
</dbReference>
<feature type="region of interest" description="Disordered" evidence="12">
    <location>
        <begin position="1"/>
        <end position="20"/>
    </location>
</feature>
<evidence type="ECO:0000256" key="9">
    <source>
        <dbReference type="ARBA" id="ARBA00030592"/>
    </source>
</evidence>
<dbReference type="Pfam" id="PF08245">
    <property type="entry name" value="Mur_ligase_M"/>
    <property type="match status" value="1"/>
</dbReference>
<keyword evidence="8" id="KW-0460">Magnesium</keyword>
<evidence type="ECO:0000259" key="14">
    <source>
        <dbReference type="Pfam" id="PF08245"/>
    </source>
</evidence>
<feature type="domain" description="Mur ligase C-terminal" evidence="13">
    <location>
        <begin position="303"/>
        <end position="424"/>
    </location>
</feature>
<evidence type="ECO:0000256" key="8">
    <source>
        <dbReference type="ARBA" id="ARBA00022842"/>
    </source>
</evidence>
<dbReference type="Pfam" id="PF02875">
    <property type="entry name" value="Mur_ligase_C"/>
    <property type="match status" value="1"/>
</dbReference>
<dbReference type="EC" id="6.3.2.17" evidence="3"/>
<evidence type="ECO:0000256" key="5">
    <source>
        <dbReference type="ARBA" id="ARBA00022723"/>
    </source>
</evidence>
<comment type="cofactor">
    <cofactor evidence="1">
        <name>Mg(2+)</name>
        <dbReference type="ChEBI" id="CHEBI:18420"/>
    </cofactor>
</comment>
<dbReference type="InterPro" id="IPR004101">
    <property type="entry name" value="Mur_ligase_C"/>
</dbReference>
<dbReference type="GO" id="GO:0004326">
    <property type="term" value="F:tetrahydrofolylpolyglutamate synthase activity"/>
    <property type="evidence" value="ECO:0007669"/>
    <property type="project" value="UniProtKB-EC"/>
</dbReference>
<dbReference type="PROSITE" id="PS01012">
    <property type="entry name" value="FOLYLPOLYGLU_SYNT_2"/>
    <property type="match status" value="1"/>
</dbReference>
<dbReference type="SUPFAM" id="SSF53244">
    <property type="entry name" value="MurD-like peptide ligases, peptide-binding domain"/>
    <property type="match status" value="1"/>
</dbReference>
<dbReference type="PIRSF" id="PIRSF001563">
    <property type="entry name" value="Folylpolyglu_synth"/>
    <property type="match status" value="1"/>
</dbReference>
<comment type="catalytic activity">
    <reaction evidence="10">
        <text>(6S)-5,6,7,8-tetrahydrofolyl-(gamma-L-Glu)(n) + L-glutamate + ATP = (6S)-5,6,7,8-tetrahydrofolyl-(gamma-L-Glu)(n+1) + ADP + phosphate + H(+)</text>
        <dbReference type="Rhea" id="RHEA:10580"/>
        <dbReference type="Rhea" id="RHEA-COMP:14738"/>
        <dbReference type="Rhea" id="RHEA-COMP:14740"/>
        <dbReference type="ChEBI" id="CHEBI:15378"/>
        <dbReference type="ChEBI" id="CHEBI:29985"/>
        <dbReference type="ChEBI" id="CHEBI:30616"/>
        <dbReference type="ChEBI" id="CHEBI:43474"/>
        <dbReference type="ChEBI" id="CHEBI:141005"/>
        <dbReference type="ChEBI" id="CHEBI:456216"/>
        <dbReference type="EC" id="6.3.2.17"/>
    </reaction>
</comment>
<keyword evidence="5" id="KW-0479">Metal-binding</keyword>
<dbReference type="AlphaFoldDB" id="D0WG21"/>
<dbReference type="FunFam" id="3.40.1190.10:FF:000011">
    <property type="entry name" value="Folylpolyglutamate synthase/dihydrofolate synthase"/>
    <property type="match status" value="1"/>
</dbReference>
<protein>
    <recommendedName>
        <fullName evidence="3">tetrahydrofolate synthase</fullName>
        <ecNumber evidence="3">6.3.2.17</ecNumber>
    </recommendedName>
    <alternativeName>
        <fullName evidence="9">Tetrahydrofolylpolyglutamate synthase</fullName>
    </alternativeName>
</protein>